<dbReference type="HOGENOM" id="CLU_3235411_0_0_4"/>
<evidence type="ECO:0000313" key="2">
    <source>
        <dbReference type="Proteomes" id="UP000011021"/>
    </source>
</evidence>
<name>E7RWY3_9BURK</name>
<organism evidence="1 2">
    <name type="scientific">Lautropia mirabilis ATCC 51599</name>
    <dbReference type="NCBI Taxonomy" id="887898"/>
    <lineage>
        <taxon>Bacteria</taxon>
        <taxon>Pseudomonadati</taxon>
        <taxon>Pseudomonadota</taxon>
        <taxon>Betaproteobacteria</taxon>
        <taxon>Burkholderiales</taxon>
        <taxon>Burkholderiaceae</taxon>
        <taxon>Lautropia</taxon>
    </lineage>
</organism>
<comment type="caution">
    <text evidence="1">The sequence shown here is derived from an EMBL/GenBank/DDBJ whole genome shotgun (WGS) entry which is preliminary data.</text>
</comment>
<dbReference type="AlphaFoldDB" id="E7RWY3"/>
<dbReference type="EMBL" id="AEQP01000004">
    <property type="protein sequence ID" value="EFV95237.1"/>
    <property type="molecule type" value="Genomic_DNA"/>
</dbReference>
<keyword evidence="2" id="KW-1185">Reference proteome</keyword>
<gene>
    <name evidence="1" type="ORF">HMPREF0551_1196</name>
</gene>
<proteinExistence type="predicted"/>
<dbReference type="Proteomes" id="UP000011021">
    <property type="component" value="Unassembled WGS sequence"/>
</dbReference>
<evidence type="ECO:0000313" key="1">
    <source>
        <dbReference type="EMBL" id="EFV95237.1"/>
    </source>
</evidence>
<protein>
    <submittedName>
        <fullName evidence="1">Uncharacterized protein</fullName>
    </submittedName>
</protein>
<accession>E7RWY3</accession>
<reference evidence="1 2" key="1">
    <citation type="submission" date="2010-12" db="EMBL/GenBank/DDBJ databases">
        <authorList>
            <person name="Muzny D."/>
            <person name="Qin X."/>
            <person name="Deng J."/>
            <person name="Jiang H."/>
            <person name="Liu Y."/>
            <person name="Qu J."/>
            <person name="Song X.-Z."/>
            <person name="Zhang L."/>
            <person name="Thornton R."/>
            <person name="Coyle M."/>
            <person name="Francisco L."/>
            <person name="Jackson L."/>
            <person name="Javaid M."/>
            <person name="Korchina V."/>
            <person name="Kovar C."/>
            <person name="Mata R."/>
            <person name="Mathew T."/>
            <person name="Ngo R."/>
            <person name="Nguyen L."/>
            <person name="Nguyen N."/>
            <person name="Okwuonu G."/>
            <person name="Ongeri F."/>
            <person name="Pham C."/>
            <person name="Simmons D."/>
            <person name="Wilczek-Boney K."/>
            <person name="Hale W."/>
            <person name="Jakkamsetti A."/>
            <person name="Pham P."/>
            <person name="Ruth R."/>
            <person name="San Lucas F."/>
            <person name="Warren J."/>
            <person name="Zhang J."/>
            <person name="Zhao Z."/>
            <person name="Zhou C."/>
            <person name="Zhu D."/>
            <person name="Lee S."/>
            <person name="Bess C."/>
            <person name="Blankenburg K."/>
            <person name="Forbes L."/>
            <person name="Fu Q."/>
            <person name="Gubbala S."/>
            <person name="Hirani K."/>
            <person name="Jayaseelan J.C."/>
            <person name="Lara F."/>
            <person name="Munidasa M."/>
            <person name="Palculict T."/>
            <person name="Patil S."/>
            <person name="Pu L.-L."/>
            <person name="Saada N."/>
            <person name="Tang L."/>
            <person name="Weissenberger G."/>
            <person name="Zhu Y."/>
            <person name="Hemphill L."/>
            <person name="Shang Y."/>
            <person name="Youmans B."/>
            <person name="Ayvaz T."/>
            <person name="Ross M."/>
            <person name="Santibanez J."/>
            <person name="Aqrawi P."/>
            <person name="Gross S."/>
            <person name="Joshi V."/>
            <person name="Fowler G."/>
            <person name="Nazareth L."/>
            <person name="Reid J."/>
            <person name="Worley K."/>
            <person name="Petrosino J."/>
            <person name="Highlander S."/>
            <person name="Gibbs R."/>
        </authorList>
    </citation>
    <scope>NUCLEOTIDE SEQUENCE [LARGE SCALE GENOMIC DNA]</scope>
    <source>
        <strain evidence="1 2">ATCC 51599</strain>
    </source>
</reference>
<sequence>MCQPALRAFGDDVVTGTGQVVLQHAARMIRPETFSSSFGNHVQ</sequence>